<dbReference type="PANTHER" id="PTHR43384">
    <property type="entry name" value="SEPTUM SITE-DETERMINING PROTEIN MIND HOMOLOG, CHLOROPLASTIC-RELATED"/>
    <property type="match status" value="1"/>
</dbReference>
<comment type="caution">
    <text evidence="2">The sequence shown here is derived from an EMBL/GenBank/DDBJ whole genome shotgun (WGS) entry which is preliminary data.</text>
</comment>
<evidence type="ECO:0000313" key="3">
    <source>
        <dbReference type="Proteomes" id="UP001165042"/>
    </source>
</evidence>
<dbReference type="Gene3D" id="3.40.50.300">
    <property type="entry name" value="P-loop containing nucleotide triphosphate hydrolases"/>
    <property type="match status" value="1"/>
</dbReference>
<dbReference type="SUPFAM" id="SSF52540">
    <property type="entry name" value="P-loop containing nucleoside triphosphate hydrolases"/>
    <property type="match status" value="1"/>
</dbReference>
<gene>
    <name evidence="2" type="ORF">Aglo03_42400</name>
</gene>
<sequence length="529" mass="59265">MTERGKVFTFYSFKGGVGRSFAMSNIAVLLARWGFRVLALDWDLEAPGLRHYFRPLITTPPESGVIDLVADFRAGLVVDRSIRLMDNLDFIPAGRDGADYYGEMQSIDWDSLYDDGFGEYLEQCREQWTARYDFVLLDSRTGVSDVGSICTAQLPDRLVLLYTANLQSIQGAVNAAKMADSSRDHLPLDRPRLSVIPVLSRFDTRDEYAQAEQWRETCLNETRELFDNWVDARVSADVMSRHLTIPYVSYWALGEQLAVNREEAPTPDQISYALETIAAVLAHDLDRTVLLADNRDAFVAAIRTRNRTFAHAVRVSSPWQTKDLADELVIALRATGLSAERALSGDREMLANAADAAEHLCLLIDGKPTRWQEAEAELFLHRTVGQDRRVFVVLTASTNLSELPGFLANLRYQRLGSSHRADHVAQDIVDQLNKVFPLVDSEIDLIGLLQRARRASMRPGLWEVVAELVRDLNSAAADGDDVRVRELGADLAVVVRPRTHGYRVPAPADTRDAIEFAVRVLQTRFTGTT</sequence>
<dbReference type="InterPro" id="IPR027417">
    <property type="entry name" value="P-loop_NTPase"/>
</dbReference>
<dbReference type="GO" id="GO:0005829">
    <property type="term" value="C:cytosol"/>
    <property type="evidence" value="ECO:0007669"/>
    <property type="project" value="TreeGrafter"/>
</dbReference>
<dbReference type="AlphaFoldDB" id="A0A9W6VAY1"/>
<dbReference type="GO" id="GO:0051782">
    <property type="term" value="P:negative regulation of cell division"/>
    <property type="evidence" value="ECO:0007669"/>
    <property type="project" value="TreeGrafter"/>
</dbReference>
<proteinExistence type="predicted"/>
<organism evidence="2 3">
    <name type="scientific">Actinokineospora globicatena</name>
    <dbReference type="NCBI Taxonomy" id="103729"/>
    <lineage>
        <taxon>Bacteria</taxon>
        <taxon>Bacillati</taxon>
        <taxon>Actinomycetota</taxon>
        <taxon>Actinomycetes</taxon>
        <taxon>Pseudonocardiales</taxon>
        <taxon>Pseudonocardiaceae</taxon>
        <taxon>Actinokineospora</taxon>
    </lineage>
</organism>
<name>A0A9W6VAY1_9PSEU</name>
<feature type="domain" description="CobQ/CobB/MinD/ParA nucleotide binding" evidence="1">
    <location>
        <begin position="9"/>
        <end position="211"/>
    </location>
</feature>
<reference evidence="2" key="1">
    <citation type="submission" date="2023-02" db="EMBL/GenBank/DDBJ databases">
        <title>Actinokineospora globicatena NBRC 15670.</title>
        <authorList>
            <person name="Ichikawa N."/>
            <person name="Sato H."/>
            <person name="Tonouchi N."/>
        </authorList>
    </citation>
    <scope>NUCLEOTIDE SEQUENCE</scope>
    <source>
        <strain evidence="2">NBRC 15670</strain>
    </source>
</reference>
<dbReference type="RefSeq" id="WP_285611777.1">
    <property type="nucleotide sequence ID" value="NZ_BSSD01000006.1"/>
</dbReference>
<evidence type="ECO:0000259" key="1">
    <source>
        <dbReference type="Pfam" id="PF01656"/>
    </source>
</evidence>
<protein>
    <recommendedName>
        <fullName evidence="1">CobQ/CobB/MinD/ParA nucleotide binding domain-containing protein</fullName>
    </recommendedName>
</protein>
<accession>A0A9W6VAY1</accession>
<dbReference type="PANTHER" id="PTHR43384:SF10">
    <property type="entry name" value="ATPASE INVOLVED IN CHROMOSOME PARTITIONING, PARA_MIND FAMILY"/>
    <property type="match status" value="1"/>
</dbReference>
<dbReference type="EMBL" id="BSSD01000006">
    <property type="protein sequence ID" value="GLW93424.1"/>
    <property type="molecule type" value="Genomic_DNA"/>
</dbReference>
<dbReference type="InterPro" id="IPR050625">
    <property type="entry name" value="ParA/MinD_ATPase"/>
</dbReference>
<dbReference type="GO" id="GO:0016887">
    <property type="term" value="F:ATP hydrolysis activity"/>
    <property type="evidence" value="ECO:0007669"/>
    <property type="project" value="TreeGrafter"/>
</dbReference>
<dbReference type="InterPro" id="IPR002586">
    <property type="entry name" value="CobQ/CobB/MinD/ParA_Nub-bd_dom"/>
</dbReference>
<dbReference type="NCBIfam" id="NF047398">
    <property type="entry name" value="AAA_KGGVGR"/>
    <property type="match status" value="1"/>
</dbReference>
<evidence type="ECO:0000313" key="2">
    <source>
        <dbReference type="EMBL" id="GLW93424.1"/>
    </source>
</evidence>
<dbReference type="GO" id="GO:0005524">
    <property type="term" value="F:ATP binding"/>
    <property type="evidence" value="ECO:0007669"/>
    <property type="project" value="TreeGrafter"/>
</dbReference>
<dbReference type="GO" id="GO:0009898">
    <property type="term" value="C:cytoplasmic side of plasma membrane"/>
    <property type="evidence" value="ECO:0007669"/>
    <property type="project" value="TreeGrafter"/>
</dbReference>
<dbReference type="Pfam" id="PF01656">
    <property type="entry name" value="CbiA"/>
    <property type="match status" value="1"/>
</dbReference>
<keyword evidence="3" id="KW-1185">Reference proteome</keyword>
<dbReference type="Proteomes" id="UP001165042">
    <property type="component" value="Unassembled WGS sequence"/>
</dbReference>